<evidence type="ECO:0000313" key="2">
    <source>
        <dbReference type="Proteomes" id="UP001497644"/>
    </source>
</evidence>
<dbReference type="Proteomes" id="UP001497644">
    <property type="component" value="Chromosome 12"/>
</dbReference>
<accession>A0AAV2NA57</accession>
<reference evidence="1" key="1">
    <citation type="submission" date="2024-04" db="EMBL/GenBank/DDBJ databases">
        <authorList>
            <consortium name="Molecular Ecology Group"/>
        </authorList>
    </citation>
    <scope>NUCLEOTIDE SEQUENCE</scope>
</reference>
<keyword evidence="2" id="KW-1185">Reference proteome</keyword>
<gene>
    <name evidence="1" type="ORF">LPLAT_LOCUS3092</name>
</gene>
<dbReference type="AlphaFoldDB" id="A0AAV2NA57"/>
<proteinExistence type="predicted"/>
<evidence type="ECO:0000313" key="1">
    <source>
        <dbReference type="EMBL" id="CAL1677005.1"/>
    </source>
</evidence>
<sequence length="43" mass="4759">MSRVPDNHPDRFPTLVFLFPLTTTPLQNDKVSVLASKTAEGDC</sequence>
<name>A0AAV2NA57_9HYME</name>
<protein>
    <submittedName>
        <fullName evidence="1">Uncharacterized protein</fullName>
    </submittedName>
</protein>
<dbReference type="EMBL" id="OZ034835">
    <property type="protein sequence ID" value="CAL1677005.1"/>
    <property type="molecule type" value="Genomic_DNA"/>
</dbReference>
<organism evidence="1 2">
    <name type="scientific">Lasius platythorax</name>
    <dbReference type="NCBI Taxonomy" id="488582"/>
    <lineage>
        <taxon>Eukaryota</taxon>
        <taxon>Metazoa</taxon>
        <taxon>Ecdysozoa</taxon>
        <taxon>Arthropoda</taxon>
        <taxon>Hexapoda</taxon>
        <taxon>Insecta</taxon>
        <taxon>Pterygota</taxon>
        <taxon>Neoptera</taxon>
        <taxon>Endopterygota</taxon>
        <taxon>Hymenoptera</taxon>
        <taxon>Apocrita</taxon>
        <taxon>Aculeata</taxon>
        <taxon>Formicoidea</taxon>
        <taxon>Formicidae</taxon>
        <taxon>Formicinae</taxon>
        <taxon>Lasius</taxon>
        <taxon>Lasius</taxon>
    </lineage>
</organism>